<dbReference type="EMBL" id="JBJQOH010000002">
    <property type="protein sequence ID" value="KAL3697620.1"/>
    <property type="molecule type" value="Genomic_DNA"/>
</dbReference>
<keyword evidence="5" id="KW-1133">Transmembrane helix</keyword>
<dbReference type="InterPro" id="IPR008630">
    <property type="entry name" value="Glyco_trans_34"/>
</dbReference>
<name>A0ABD3I1L0_9MARC</name>
<sequence length="469" mass="53232">MKRSTAASTHETPDYKAPVVKEHKVPIETNKIWVPDPTVRAEEEVRRKAPEMKFMYLVSGCMTVLVIWGLFREVSYRFPLILYGPASPVTTAETEVVEESIHVTAANVGTVHFKDDPITSRSGRKDARRFLEKYPFSLGARISDWDQQRQSYAASLEATGSPRKKSEIYLVSGQQPTSCPNAMGDHYYLKFLKNRVDYCRLHGITNHLYNMADIDEGVNRMWAKLPVLRALMLKHPDVNWFLWVDGEALITNMNYEVPLDRYQNHNFVVHGSADLVYEKKQAAGLSTAAFLIRNCQWSLDFLEAWATMADKEFEEKWGIFLSEHLTDRPQDEPAEDQSAAVYTLARDPSRWSSKVYMEKEDMSVSWKNADLEALIDKPDLTPPFVTHFAGCQSCTTPAGDARVAHCQSGMEKAFNFADNQDAEGNSYQRGQLQYKPLCGLVVLLECFSTVGVGLKVNHSVAWQHLSWEA</sequence>
<dbReference type="Pfam" id="PF05637">
    <property type="entry name" value="Glyco_transf_34"/>
    <property type="match status" value="1"/>
</dbReference>
<comment type="subcellular location">
    <subcellularLocation>
        <location evidence="1">Golgi apparatus membrane</location>
        <topology evidence="1">Single-pass type II membrane protein</topology>
    </subcellularLocation>
</comment>
<feature type="transmembrane region" description="Helical" evidence="5">
    <location>
        <begin position="54"/>
        <end position="71"/>
    </location>
</feature>
<dbReference type="GO" id="GO:0016757">
    <property type="term" value="F:glycosyltransferase activity"/>
    <property type="evidence" value="ECO:0007669"/>
    <property type="project" value="UniProtKB-KW"/>
</dbReference>
<evidence type="ECO:0000313" key="6">
    <source>
        <dbReference type="EMBL" id="KAL3697620.1"/>
    </source>
</evidence>
<dbReference type="Proteomes" id="UP001633002">
    <property type="component" value="Unassembled WGS sequence"/>
</dbReference>
<dbReference type="PANTHER" id="PTHR31311">
    <property type="entry name" value="XYLOGLUCAN 6-XYLOSYLTRANSFERASE 5-RELATED-RELATED"/>
    <property type="match status" value="1"/>
</dbReference>
<dbReference type="Gene3D" id="3.90.550.10">
    <property type="entry name" value="Spore Coat Polysaccharide Biosynthesis Protein SpsA, Chain A"/>
    <property type="match status" value="1"/>
</dbReference>
<keyword evidence="4" id="KW-0808">Transferase</keyword>
<keyword evidence="5" id="KW-0812">Transmembrane</keyword>
<evidence type="ECO:0000313" key="7">
    <source>
        <dbReference type="Proteomes" id="UP001633002"/>
    </source>
</evidence>
<comment type="caution">
    <text evidence="6">The sequence shown here is derived from an EMBL/GenBank/DDBJ whole genome shotgun (WGS) entry which is preliminary data.</text>
</comment>
<dbReference type="GO" id="GO:0000139">
    <property type="term" value="C:Golgi membrane"/>
    <property type="evidence" value="ECO:0007669"/>
    <property type="project" value="UniProtKB-SubCell"/>
</dbReference>
<evidence type="ECO:0000256" key="1">
    <source>
        <dbReference type="ARBA" id="ARBA00004323"/>
    </source>
</evidence>
<proteinExistence type="inferred from homology"/>
<reference evidence="6 7" key="1">
    <citation type="submission" date="2024-09" db="EMBL/GenBank/DDBJ databases">
        <title>Chromosome-scale assembly of Riccia sorocarpa.</title>
        <authorList>
            <person name="Paukszto L."/>
        </authorList>
    </citation>
    <scope>NUCLEOTIDE SEQUENCE [LARGE SCALE GENOMIC DNA]</scope>
    <source>
        <strain evidence="6">LP-2024</strain>
        <tissue evidence="6">Aerial parts of the thallus</tissue>
    </source>
</reference>
<organism evidence="6 7">
    <name type="scientific">Riccia sorocarpa</name>
    <dbReference type="NCBI Taxonomy" id="122646"/>
    <lineage>
        <taxon>Eukaryota</taxon>
        <taxon>Viridiplantae</taxon>
        <taxon>Streptophyta</taxon>
        <taxon>Embryophyta</taxon>
        <taxon>Marchantiophyta</taxon>
        <taxon>Marchantiopsida</taxon>
        <taxon>Marchantiidae</taxon>
        <taxon>Marchantiales</taxon>
        <taxon>Ricciaceae</taxon>
        <taxon>Riccia</taxon>
    </lineage>
</organism>
<gene>
    <name evidence="6" type="ORF">R1sor_011696</name>
</gene>
<evidence type="ECO:0000256" key="5">
    <source>
        <dbReference type="SAM" id="Phobius"/>
    </source>
</evidence>
<evidence type="ECO:0000256" key="4">
    <source>
        <dbReference type="ARBA" id="ARBA00022679"/>
    </source>
</evidence>
<dbReference type="AlphaFoldDB" id="A0ABD3I1L0"/>
<comment type="similarity">
    <text evidence="2">Belongs to the glycosyltransferase 34 family.</text>
</comment>
<dbReference type="PANTHER" id="PTHR31311:SF44">
    <property type="entry name" value="GLYCOSYLTRANSFERASE 2-RELATED"/>
    <property type="match status" value="1"/>
</dbReference>
<evidence type="ECO:0000256" key="3">
    <source>
        <dbReference type="ARBA" id="ARBA00022676"/>
    </source>
</evidence>
<keyword evidence="7" id="KW-1185">Reference proteome</keyword>
<accession>A0ABD3I1L0</accession>
<dbReference type="InterPro" id="IPR029044">
    <property type="entry name" value="Nucleotide-diphossugar_trans"/>
</dbReference>
<evidence type="ECO:0000256" key="2">
    <source>
        <dbReference type="ARBA" id="ARBA00005664"/>
    </source>
</evidence>
<keyword evidence="5" id="KW-0472">Membrane</keyword>
<keyword evidence="3" id="KW-0328">Glycosyltransferase</keyword>
<protein>
    <submittedName>
        <fullName evidence="6">Uncharacterized protein</fullName>
    </submittedName>
</protein>